<proteinExistence type="predicted"/>
<name>A0ABW7NWS9_9PSED</name>
<dbReference type="EMBL" id="JAVCQK010000810">
    <property type="protein sequence ID" value="MFH7519380.1"/>
    <property type="molecule type" value="Genomic_DNA"/>
</dbReference>
<evidence type="ECO:0000313" key="1">
    <source>
        <dbReference type="EMBL" id="MFH7519380.1"/>
    </source>
</evidence>
<protein>
    <submittedName>
        <fullName evidence="1">Uncharacterized protein</fullName>
    </submittedName>
</protein>
<evidence type="ECO:0000313" key="2">
    <source>
        <dbReference type="Proteomes" id="UP001610657"/>
    </source>
</evidence>
<dbReference type="RefSeq" id="WP_395578041.1">
    <property type="nucleotide sequence ID" value="NZ_JAVCQK010000810.1"/>
</dbReference>
<organism evidence="1 2">
    <name type="scientific">Pseudomonas syringae pv. tagetis</name>
    <dbReference type="NCBI Taxonomy" id="129140"/>
    <lineage>
        <taxon>Bacteria</taxon>
        <taxon>Pseudomonadati</taxon>
        <taxon>Pseudomonadota</taxon>
        <taxon>Gammaproteobacteria</taxon>
        <taxon>Pseudomonadales</taxon>
        <taxon>Pseudomonadaceae</taxon>
        <taxon>Pseudomonas</taxon>
    </lineage>
</organism>
<comment type="caution">
    <text evidence="1">The sequence shown here is derived from an EMBL/GenBank/DDBJ whole genome shotgun (WGS) entry which is preliminary data.</text>
</comment>
<dbReference type="Proteomes" id="UP001610657">
    <property type="component" value="Unassembled WGS sequence"/>
</dbReference>
<reference evidence="1 2" key="1">
    <citation type="submission" date="2023-08" db="EMBL/GenBank/DDBJ databases">
        <title>Genomic and mutational analysis of Pseudomonas syringae pv. tagetis EB037 pathogenicity on sunflower.</title>
        <authorList>
            <person name="Maul J.E."/>
        </authorList>
    </citation>
    <scope>NUCLEOTIDE SEQUENCE [LARGE SCALE GENOMIC DNA]</scope>
    <source>
        <strain evidence="1 2">EB037_T1</strain>
    </source>
</reference>
<keyword evidence="2" id="KW-1185">Reference proteome</keyword>
<accession>A0ABW7NWS9</accession>
<feature type="non-terminal residue" evidence="1">
    <location>
        <position position="1"/>
    </location>
</feature>
<gene>
    <name evidence="1" type="ORF">RA271_30385</name>
</gene>
<sequence length="65" mass="7484">SSIGVTSFHFCVRDVIWWVQFSMVIKKFWYRIVPCGALQQIGYVIAGKIRDRKPSVSVMFTDTAI</sequence>